<reference evidence="2" key="1">
    <citation type="journal article" date="2016" name="Insect Biochem. Mol. Biol.">
        <title>Multifaceted biological insights from a draft genome sequence of the tobacco hornworm moth, Manduca sexta.</title>
        <authorList>
            <person name="Kanost M.R."/>
            <person name="Arrese E.L."/>
            <person name="Cao X."/>
            <person name="Chen Y.R."/>
            <person name="Chellapilla S."/>
            <person name="Goldsmith M.R."/>
            <person name="Grosse-Wilde E."/>
            <person name="Heckel D.G."/>
            <person name="Herndon N."/>
            <person name="Jiang H."/>
            <person name="Papanicolaou A."/>
            <person name="Qu J."/>
            <person name="Soulages J.L."/>
            <person name="Vogel H."/>
            <person name="Walters J."/>
            <person name="Waterhouse R.M."/>
            <person name="Ahn S.J."/>
            <person name="Almeida F.C."/>
            <person name="An C."/>
            <person name="Aqrawi P."/>
            <person name="Bretschneider A."/>
            <person name="Bryant W.B."/>
            <person name="Bucks S."/>
            <person name="Chao H."/>
            <person name="Chevignon G."/>
            <person name="Christen J.M."/>
            <person name="Clarke D.F."/>
            <person name="Dittmer N.T."/>
            <person name="Ferguson L.C.F."/>
            <person name="Garavelou S."/>
            <person name="Gordon K.H.J."/>
            <person name="Gunaratna R.T."/>
            <person name="Han Y."/>
            <person name="Hauser F."/>
            <person name="He Y."/>
            <person name="Heidel-Fischer H."/>
            <person name="Hirsh A."/>
            <person name="Hu Y."/>
            <person name="Jiang H."/>
            <person name="Kalra D."/>
            <person name="Klinner C."/>
            <person name="Konig C."/>
            <person name="Kovar C."/>
            <person name="Kroll A.R."/>
            <person name="Kuwar S.S."/>
            <person name="Lee S.L."/>
            <person name="Lehman R."/>
            <person name="Li K."/>
            <person name="Li Z."/>
            <person name="Liang H."/>
            <person name="Lovelace S."/>
            <person name="Lu Z."/>
            <person name="Mansfield J.H."/>
            <person name="McCulloch K.J."/>
            <person name="Mathew T."/>
            <person name="Morton B."/>
            <person name="Muzny D.M."/>
            <person name="Neunemann D."/>
            <person name="Ongeri F."/>
            <person name="Pauchet Y."/>
            <person name="Pu L.L."/>
            <person name="Pyrousis I."/>
            <person name="Rao X.J."/>
            <person name="Redding A."/>
            <person name="Roesel C."/>
            <person name="Sanchez-Gracia A."/>
            <person name="Schaack S."/>
            <person name="Shukla A."/>
            <person name="Tetreau G."/>
            <person name="Wang Y."/>
            <person name="Xiong G.H."/>
            <person name="Traut W."/>
            <person name="Walsh T.K."/>
            <person name="Worley K.C."/>
            <person name="Wu D."/>
            <person name="Wu W."/>
            <person name="Wu Y.Q."/>
            <person name="Zhang X."/>
            <person name="Zou Z."/>
            <person name="Zucker H."/>
            <person name="Briscoe A.D."/>
            <person name="Burmester T."/>
            <person name="Clem R.J."/>
            <person name="Feyereisen R."/>
            <person name="Grimmelikhuijzen C.J.P."/>
            <person name="Hamodrakas S.J."/>
            <person name="Hansson B.S."/>
            <person name="Huguet E."/>
            <person name="Jermiin L.S."/>
            <person name="Lan Q."/>
            <person name="Lehman H.K."/>
            <person name="Lorenzen M."/>
            <person name="Merzendorfer H."/>
            <person name="Michalopoulos I."/>
            <person name="Morton D.B."/>
            <person name="Muthukrishnan S."/>
            <person name="Oakeshott J.G."/>
            <person name="Palmer W."/>
            <person name="Park Y."/>
            <person name="Passarelli A.L."/>
            <person name="Rozas J."/>
            <person name="Schwartz L.M."/>
            <person name="Smith W."/>
            <person name="Southgate A."/>
            <person name="Vilcinskas A."/>
            <person name="Vogt R."/>
            <person name="Wang P."/>
            <person name="Werren J."/>
            <person name="Yu X.Q."/>
            <person name="Zhou J.J."/>
            <person name="Brown S.J."/>
            <person name="Scherer S.E."/>
            <person name="Richards S."/>
            <person name="Blissard G.W."/>
        </authorList>
    </citation>
    <scope>NUCLEOTIDE SEQUENCE</scope>
</reference>
<evidence type="ECO:0000313" key="3">
    <source>
        <dbReference type="Proteomes" id="UP000791440"/>
    </source>
</evidence>
<accession>A0A921ZKX0</accession>
<evidence type="ECO:0000313" key="2">
    <source>
        <dbReference type="EMBL" id="KAG6458582.1"/>
    </source>
</evidence>
<keyword evidence="1" id="KW-0472">Membrane</keyword>
<keyword evidence="3" id="KW-1185">Reference proteome</keyword>
<evidence type="ECO:0000256" key="1">
    <source>
        <dbReference type="SAM" id="Phobius"/>
    </source>
</evidence>
<name>A0A921ZKX0_MANSE</name>
<sequence length="104" mass="11190">MNTMHKSMLLFIFSIKRATRKQQYQNPIKAKGTTRIITSLTMKIIMQIIMVLACVLNTGFGLVLLDTLTNTLQQVLGGSSVTATTLPSVTTASSTTEAPTTVAA</sequence>
<keyword evidence="1" id="KW-1133">Transmembrane helix</keyword>
<reference evidence="2" key="2">
    <citation type="submission" date="2020-12" db="EMBL/GenBank/DDBJ databases">
        <authorList>
            <person name="Kanost M."/>
        </authorList>
    </citation>
    <scope>NUCLEOTIDE SEQUENCE</scope>
</reference>
<dbReference type="AlphaFoldDB" id="A0A921ZKX0"/>
<keyword evidence="1" id="KW-0812">Transmembrane</keyword>
<gene>
    <name evidence="2" type="ORF">O3G_MSEX010929</name>
</gene>
<protein>
    <submittedName>
        <fullName evidence="2">Uncharacterized protein</fullName>
    </submittedName>
</protein>
<organism evidence="2 3">
    <name type="scientific">Manduca sexta</name>
    <name type="common">Tobacco hawkmoth</name>
    <name type="synonym">Tobacco hornworm</name>
    <dbReference type="NCBI Taxonomy" id="7130"/>
    <lineage>
        <taxon>Eukaryota</taxon>
        <taxon>Metazoa</taxon>
        <taxon>Ecdysozoa</taxon>
        <taxon>Arthropoda</taxon>
        <taxon>Hexapoda</taxon>
        <taxon>Insecta</taxon>
        <taxon>Pterygota</taxon>
        <taxon>Neoptera</taxon>
        <taxon>Endopterygota</taxon>
        <taxon>Lepidoptera</taxon>
        <taxon>Glossata</taxon>
        <taxon>Ditrysia</taxon>
        <taxon>Bombycoidea</taxon>
        <taxon>Sphingidae</taxon>
        <taxon>Sphinginae</taxon>
        <taxon>Sphingini</taxon>
        <taxon>Manduca</taxon>
    </lineage>
</organism>
<proteinExistence type="predicted"/>
<dbReference type="EMBL" id="JH668588">
    <property type="protein sequence ID" value="KAG6458582.1"/>
    <property type="molecule type" value="Genomic_DNA"/>
</dbReference>
<comment type="caution">
    <text evidence="2">The sequence shown here is derived from an EMBL/GenBank/DDBJ whole genome shotgun (WGS) entry which is preliminary data.</text>
</comment>
<feature type="transmembrane region" description="Helical" evidence="1">
    <location>
        <begin position="44"/>
        <end position="65"/>
    </location>
</feature>
<dbReference type="Proteomes" id="UP000791440">
    <property type="component" value="Unassembled WGS sequence"/>
</dbReference>